<dbReference type="RefSeq" id="WP_192727520.1">
    <property type="nucleotide sequence ID" value="NZ_BAAAVL010000003.1"/>
</dbReference>
<keyword evidence="3" id="KW-1185">Reference proteome</keyword>
<name>A0ABR9IJG8_RHIVS</name>
<evidence type="ECO:0000256" key="1">
    <source>
        <dbReference type="SAM" id="SignalP"/>
    </source>
</evidence>
<evidence type="ECO:0008006" key="4">
    <source>
        <dbReference type="Google" id="ProtNLM"/>
    </source>
</evidence>
<proteinExistence type="predicted"/>
<comment type="caution">
    <text evidence="2">The sequence shown here is derived from an EMBL/GenBank/DDBJ whole genome shotgun (WGS) entry which is preliminary data.</text>
</comment>
<reference evidence="2 3" key="1">
    <citation type="submission" date="2020-10" db="EMBL/GenBank/DDBJ databases">
        <title>Sequencing the genomes of 1000 actinobacteria strains.</title>
        <authorList>
            <person name="Klenk H.-P."/>
        </authorList>
    </citation>
    <scope>NUCLEOTIDE SEQUENCE [LARGE SCALE GENOMIC DNA]</scope>
    <source>
        <strain evidence="2 3">DSM 7307</strain>
    </source>
</reference>
<protein>
    <recommendedName>
        <fullName evidence="4">DUF1236 domain-containing protein</fullName>
    </recommendedName>
</protein>
<feature type="chain" id="PRO_5045126839" description="DUF1236 domain-containing protein" evidence="1">
    <location>
        <begin position="22"/>
        <end position="106"/>
    </location>
</feature>
<dbReference type="EMBL" id="JADBEC010000001">
    <property type="protein sequence ID" value="MBE1503323.1"/>
    <property type="molecule type" value="Genomic_DNA"/>
</dbReference>
<dbReference type="Proteomes" id="UP000620262">
    <property type="component" value="Unassembled WGS sequence"/>
</dbReference>
<accession>A0ABR9IJG8</accession>
<gene>
    <name evidence="2" type="ORF">H4W29_000504</name>
</gene>
<evidence type="ECO:0000313" key="3">
    <source>
        <dbReference type="Proteomes" id="UP000620262"/>
    </source>
</evidence>
<dbReference type="InterPro" id="IPR009642">
    <property type="entry name" value="DUF1236"/>
</dbReference>
<sequence>MRKTMLAAAALMLTVSSAAFAQSSVIITDPAPTGSTVVLPGEVRTYVMEQSVPSVVYDGDIAVGATLPDTVEIHTVPNVNGYGYTVINERRVIVEPQTHRIIQVLE</sequence>
<organism evidence="2 3">
    <name type="scientific">Rhizobium viscosum</name>
    <name type="common">Arthrobacter viscosus</name>
    <dbReference type="NCBI Taxonomy" id="1673"/>
    <lineage>
        <taxon>Bacteria</taxon>
        <taxon>Pseudomonadati</taxon>
        <taxon>Pseudomonadota</taxon>
        <taxon>Alphaproteobacteria</taxon>
        <taxon>Hyphomicrobiales</taxon>
        <taxon>Rhizobiaceae</taxon>
        <taxon>Rhizobium/Agrobacterium group</taxon>
        <taxon>Rhizobium</taxon>
    </lineage>
</organism>
<evidence type="ECO:0000313" key="2">
    <source>
        <dbReference type="EMBL" id="MBE1503323.1"/>
    </source>
</evidence>
<feature type="signal peptide" evidence="1">
    <location>
        <begin position="1"/>
        <end position="21"/>
    </location>
</feature>
<dbReference type="Pfam" id="PF06823">
    <property type="entry name" value="DUF1236"/>
    <property type="match status" value="1"/>
</dbReference>
<keyword evidence="1" id="KW-0732">Signal</keyword>